<feature type="region of interest" description="Disordered" evidence="1">
    <location>
        <begin position="72"/>
        <end position="98"/>
    </location>
</feature>
<dbReference type="OrthoDB" id="188042at2759"/>
<evidence type="ECO:0008006" key="4">
    <source>
        <dbReference type="Google" id="ProtNLM"/>
    </source>
</evidence>
<dbReference type="PANTHER" id="PTHR48172">
    <property type="match status" value="1"/>
</dbReference>
<feature type="region of interest" description="Disordered" evidence="1">
    <location>
        <begin position="615"/>
        <end position="640"/>
    </location>
</feature>
<feature type="compositionally biased region" description="Acidic residues" evidence="1">
    <location>
        <begin position="362"/>
        <end position="377"/>
    </location>
</feature>
<proteinExistence type="predicted"/>
<feature type="compositionally biased region" description="Basic and acidic residues" evidence="1">
    <location>
        <begin position="625"/>
        <end position="640"/>
    </location>
</feature>
<gene>
    <name evidence="2" type="ORF">BU16DRAFT_527147</name>
</gene>
<feature type="compositionally biased region" description="Basic and acidic residues" evidence="1">
    <location>
        <begin position="314"/>
        <end position="331"/>
    </location>
</feature>
<evidence type="ECO:0000313" key="2">
    <source>
        <dbReference type="EMBL" id="KAF2495271.1"/>
    </source>
</evidence>
<dbReference type="Proteomes" id="UP000799750">
    <property type="component" value="Unassembled WGS sequence"/>
</dbReference>
<keyword evidence="3" id="KW-1185">Reference proteome</keyword>
<evidence type="ECO:0000313" key="3">
    <source>
        <dbReference type="Proteomes" id="UP000799750"/>
    </source>
</evidence>
<sequence length="640" mass="72208">MPLVPYHHGFGQAPLHELLPSPPTSISSAVLPNFAPVADLSPPVSYNDVVAPAASQLSLEPTIDLPVHHRLREKPGQVPPPNSVSVGGPSDCSDPQMKGRKAPIAVVSTFLSLFTFSQLYQHSLFEKLTPYSERLDEKQWVASSHSWLDRKACNWFGFCGLAHLNKAGWIGPKVKTSRKQQKPVVEADDLSSFWTSGKSRPEDWSDDERVLREVPEYVLEYAPYVYLYSGEQFWPSDIAEHLIHTTPHLNYTPLQAQSDHPTLTNLDQLNAWGRFVYLQSDDNVEERPEWLGSAINIPNRPGDPDEQAQPWADWDGRIDGEVQDDEREKWYDVGIGSTRDKGGVRPAPKSSGESSKVPVETPEGEELVDDEDEEEDLRPEALRRRGKRTIGGRSDAPAVLVVVDKGEGVVDAFWFFFYSYNLGNVVLNVRFGNHVGDWEHTVVRFHNGKPKAIFYSEHNFGDAYSYEAVEKIGKRPIAYSATGTHAMYATAGTHPYVLPGGLLHDVTDRGPLWDPLLNSHAYTYDYVNDTLRSSNITPLAPTEWFYFIGHWGDKFYPLDDPRQYRFVGQYHYVNGPLGPRFKNLGRTKICQGNNECAIKSYIGRSENRRLRRYEGVGEGEEMSEEDVKRFVGPEEPAHEI</sequence>
<name>A0A6A6QS74_9PEZI</name>
<dbReference type="AlphaFoldDB" id="A0A6A6QS74"/>
<evidence type="ECO:0000256" key="1">
    <source>
        <dbReference type="SAM" id="MobiDB-lite"/>
    </source>
</evidence>
<dbReference type="EMBL" id="MU004189">
    <property type="protein sequence ID" value="KAF2495271.1"/>
    <property type="molecule type" value="Genomic_DNA"/>
</dbReference>
<reference evidence="2" key="1">
    <citation type="journal article" date="2020" name="Stud. Mycol.">
        <title>101 Dothideomycetes genomes: a test case for predicting lifestyles and emergence of pathogens.</title>
        <authorList>
            <person name="Haridas S."/>
            <person name="Albert R."/>
            <person name="Binder M."/>
            <person name="Bloem J."/>
            <person name="Labutti K."/>
            <person name="Salamov A."/>
            <person name="Andreopoulos B."/>
            <person name="Baker S."/>
            <person name="Barry K."/>
            <person name="Bills G."/>
            <person name="Bluhm B."/>
            <person name="Cannon C."/>
            <person name="Castanera R."/>
            <person name="Culley D."/>
            <person name="Daum C."/>
            <person name="Ezra D."/>
            <person name="Gonzalez J."/>
            <person name="Henrissat B."/>
            <person name="Kuo A."/>
            <person name="Liang C."/>
            <person name="Lipzen A."/>
            <person name="Lutzoni F."/>
            <person name="Magnuson J."/>
            <person name="Mondo S."/>
            <person name="Nolan M."/>
            <person name="Ohm R."/>
            <person name="Pangilinan J."/>
            <person name="Park H.-J."/>
            <person name="Ramirez L."/>
            <person name="Alfaro M."/>
            <person name="Sun H."/>
            <person name="Tritt A."/>
            <person name="Yoshinaga Y."/>
            <person name="Zwiers L.-H."/>
            <person name="Turgeon B."/>
            <person name="Goodwin S."/>
            <person name="Spatafora J."/>
            <person name="Crous P."/>
            <person name="Grigoriev I."/>
        </authorList>
    </citation>
    <scope>NUCLEOTIDE SEQUENCE</scope>
    <source>
        <strain evidence="2">CBS 269.34</strain>
    </source>
</reference>
<dbReference type="PANTHER" id="PTHR48172:SF2">
    <property type="entry name" value="VACUOLAR PROTEIN SORTING PROTEIN 62"/>
    <property type="match status" value="1"/>
</dbReference>
<accession>A0A6A6QS74</accession>
<protein>
    <recommendedName>
        <fullName evidence="4">Vacuolar protein sorting-associated protein 62</fullName>
    </recommendedName>
</protein>
<dbReference type="InterPro" id="IPR009291">
    <property type="entry name" value="Vps62"/>
</dbReference>
<feature type="region of interest" description="Disordered" evidence="1">
    <location>
        <begin position="293"/>
        <end position="383"/>
    </location>
</feature>
<dbReference type="Pfam" id="PF06101">
    <property type="entry name" value="Vps62"/>
    <property type="match status" value="1"/>
</dbReference>
<organism evidence="2 3">
    <name type="scientific">Lophium mytilinum</name>
    <dbReference type="NCBI Taxonomy" id="390894"/>
    <lineage>
        <taxon>Eukaryota</taxon>
        <taxon>Fungi</taxon>
        <taxon>Dikarya</taxon>
        <taxon>Ascomycota</taxon>
        <taxon>Pezizomycotina</taxon>
        <taxon>Dothideomycetes</taxon>
        <taxon>Pleosporomycetidae</taxon>
        <taxon>Mytilinidiales</taxon>
        <taxon>Mytilinidiaceae</taxon>
        <taxon>Lophium</taxon>
    </lineage>
</organism>